<reference evidence="2" key="2">
    <citation type="submission" date="2023-04" db="EMBL/GenBank/DDBJ databases">
        <authorList>
            <person name="Beletskiy A.V."/>
            <person name="Mardanov A.V."/>
            <person name="Ravin N.V."/>
        </authorList>
    </citation>
    <scope>NUCLEOTIDE SEQUENCE</scope>
    <source>
        <strain evidence="2">GKL-01</strain>
    </source>
</reference>
<feature type="signal peptide" evidence="1">
    <location>
        <begin position="1"/>
        <end position="24"/>
    </location>
</feature>
<sequence>MTAIKTGLIFTSFAFLLSACATVAAPDAPKTQDNSPSARMANPASLNCLQQRGKLQTLKTSQGEVTYCLLPSGKKCEEWDMFRGNCPVRTVNANRKFGNQSKND</sequence>
<dbReference type="InterPro" id="IPR005590">
    <property type="entry name" value="DUF333"/>
</dbReference>
<feature type="chain" id="PRO_5041713217" evidence="1">
    <location>
        <begin position="25"/>
        <end position="104"/>
    </location>
</feature>
<evidence type="ECO:0000256" key="1">
    <source>
        <dbReference type="SAM" id="SignalP"/>
    </source>
</evidence>
<dbReference type="KEGG" id="tdu:QJT80_08915"/>
<dbReference type="PANTHER" id="PTHR38008:SF2">
    <property type="entry name" value="HEMOLYSIN"/>
    <property type="match status" value="1"/>
</dbReference>
<accession>A0AA95KCL1</accession>
<dbReference type="Proteomes" id="UP001300672">
    <property type="component" value="Chromosome"/>
</dbReference>
<keyword evidence="1" id="KW-0732">Signal</keyword>
<protein>
    <submittedName>
        <fullName evidence="2">DUF333 domain-containing protein</fullName>
    </submittedName>
</protein>
<dbReference type="Pfam" id="PF03891">
    <property type="entry name" value="DUF333"/>
    <property type="match status" value="1"/>
</dbReference>
<proteinExistence type="predicted"/>
<organism evidence="2">
    <name type="scientific">Candidatus Thiocaldithrix dubininis</name>
    <dbReference type="NCBI Taxonomy" id="3080823"/>
    <lineage>
        <taxon>Bacteria</taxon>
        <taxon>Pseudomonadati</taxon>
        <taxon>Pseudomonadota</taxon>
        <taxon>Gammaproteobacteria</taxon>
        <taxon>Thiotrichales</taxon>
        <taxon>Thiotrichaceae</taxon>
        <taxon>Candidatus Thiocaldithrix</taxon>
    </lineage>
</organism>
<dbReference type="PROSITE" id="PS51257">
    <property type="entry name" value="PROKAR_LIPOPROTEIN"/>
    <property type="match status" value="1"/>
</dbReference>
<dbReference type="EMBL" id="CP124755">
    <property type="protein sequence ID" value="WGZ89624.1"/>
    <property type="molecule type" value="Genomic_DNA"/>
</dbReference>
<dbReference type="PANTHER" id="PTHR38008">
    <property type="entry name" value="HEMOLYSIN-RELATED"/>
    <property type="match status" value="1"/>
</dbReference>
<gene>
    <name evidence="2" type="ORF">QJT80_08915</name>
</gene>
<dbReference type="AlphaFoldDB" id="A0AA95KCL1"/>
<reference evidence="2" key="1">
    <citation type="journal article" date="2023" name="Int. J. Mol. Sci.">
        <title>Metagenomics Revealed a New Genus 'Candidatus Thiocaldithrix dubininis' gen. nov., sp. nov. and a New Species 'Candidatus Thiothrix putei' sp. nov. in the Family Thiotrichaceae, Some Members of Which Have Traits of Both Na+- and H+-Motive Energetics.</title>
        <authorList>
            <person name="Ravin N.V."/>
            <person name="Muntyan M.S."/>
            <person name="Smolyakov D.D."/>
            <person name="Rudenko T.S."/>
            <person name="Beletsky A.V."/>
            <person name="Mardanov A.V."/>
            <person name="Grabovich M.Y."/>
        </authorList>
    </citation>
    <scope>NUCLEOTIDE SEQUENCE</scope>
    <source>
        <strain evidence="2">GKL-01</strain>
    </source>
</reference>
<name>A0AA95KCL1_9GAMM</name>
<evidence type="ECO:0000313" key="2">
    <source>
        <dbReference type="EMBL" id="WGZ89624.1"/>
    </source>
</evidence>